<feature type="domain" description="HTH LytTR-type" evidence="3">
    <location>
        <begin position="148"/>
        <end position="222"/>
    </location>
</feature>
<reference evidence="6" key="3">
    <citation type="submission" date="2016-11" db="EMBL/GenBank/DDBJ databases">
        <authorList>
            <person name="Varghese N."/>
            <person name="Submissions S."/>
        </authorList>
    </citation>
    <scope>NUCLEOTIDE SEQUENCE [LARGE SCALE GENOMIC DNA]</scope>
    <source>
        <strain evidence="6">DSM 27989</strain>
    </source>
</reference>
<sequence>MINVLIIEDEIPARRKLKRFLQELEISINTLTEIDSVSSAIDFLNKNKVDVIFSDIELLDGNAFDIYAKVSIDCPIIFTTAYDQFWMNAFESNGIEYLLKPFSKDRFEKAWNKFLLLSNSSQKDDDLLTNITKLIQQNLVEKTYKKRFSITTNKGVYFLDSHQIAYFEASEGVIFAHDNLGSKHLLTETTIKDIENQVDPFNFFRINRSELIQKEYVEKIERYSKNSIAIKLKGYHTILKTSQNSTSQFKNWIEK</sequence>
<reference evidence="4" key="5">
    <citation type="submission" date="2024-05" db="EMBL/GenBank/DDBJ databases">
        <authorList>
            <person name="Sun Q."/>
            <person name="Zhou Y."/>
        </authorList>
    </citation>
    <scope>NUCLEOTIDE SEQUENCE</scope>
    <source>
        <strain evidence="4">CGMCC 1.12707</strain>
    </source>
</reference>
<feature type="domain" description="Response regulatory" evidence="2">
    <location>
        <begin position="3"/>
        <end position="115"/>
    </location>
</feature>
<proteinExistence type="predicted"/>
<dbReference type="OrthoDB" id="2168082at2"/>
<keyword evidence="1" id="KW-0597">Phosphoprotein</keyword>
<dbReference type="PANTHER" id="PTHR37299">
    <property type="entry name" value="TRANSCRIPTIONAL REGULATOR-RELATED"/>
    <property type="match status" value="1"/>
</dbReference>
<dbReference type="InterPro" id="IPR007492">
    <property type="entry name" value="LytTR_DNA-bd_dom"/>
</dbReference>
<gene>
    <name evidence="4" type="ORF">GCM10010984_05660</name>
    <name evidence="5" type="ORF">SAMN05443634_10996</name>
</gene>
<dbReference type="InterPro" id="IPR001789">
    <property type="entry name" value="Sig_transdc_resp-reg_receiver"/>
</dbReference>
<dbReference type="STRING" id="1434701.SAMN05443634_10996"/>
<dbReference type="Pfam" id="PF00072">
    <property type="entry name" value="Response_reg"/>
    <property type="match status" value="1"/>
</dbReference>
<dbReference type="RefSeq" id="WP_072933035.1">
    <property type="nucleotide sequence ID" value="NZ_BMFL01000003.1"/>
</dbReference>
<dbReference type="GO" id="GO:0003677">
    <property type="term" value="F:DNA binding"/>
    <property type="evidence" value="ECO:0007669"/>
    <property type="project" value="UniProtKB-KW"/>
</dbReference>
<dbReference type="SMART" id="SM00448">
    <property type="entry name" value="REC"/>
    <property type="match status" value="1"/>
</dbReference>
<dbReference type="PROSITE" id="PS50110">
    <property type="entry name" value="RESPONSE_REGULATORY"/>
    <property type="match status" value="1"/>
</dbReference>
<accession>A0A1M7AN25</accession>
<evidence type="ECO:0000313" key="5">
    <source>
        <dbReference type="EMBL" id="SHL44047.1"/>
    </source>
</evidence>
<name>A0A1M7AN25_9FLAO</name>
<dbReference type="Proteomes" id="UP000184120">
    <property type="component" value="Unassembled WGS sequence"/>
</dbReference>
<keyword evidence="7" id="KW-1185">Reference proteome</keyword>
<dbReference type="Gene3D" id="2.40.50.1020">
    <property type="entry name" value="LytTr DNA-binding domain"/>
    <property type="match status" value="1"/>
</dbReference>
<protein>
    <submittedName>
        <fullName evidence="4">DNA-binding response regulator</fullName>
    </submittedName>
    <submittedName>
        <fullName evidence="5">Two component transcriptional regulator, LytTR family</fullName>
    </submittedName>
</protein>
<dbReference type="Gene3D" id="3.40.50.2300">
    <property type="match status" value="1"/>
</dbReference>
<dbReference type="Proteomes" id="UP000650994">
    <property type="component" value="Unassembled WGS sequence"/>
</dbReference>
<evidence type="ECO:0000256" key="1">
    <source>
        <dbReference type="PROSITE-ProRule" id="PRU00169"/>
    </source>
</evidence>
<dbReference type="PANTHER" id="PTHR37299:SF1">
    <property type="entry name" value="STAGE 0 SPORULATION PROTEIN A HOMOLOG"/>
    <property type="match status" value="1"/>
</dbReference>
<keyword evidence="4" id="KW-0238">DNA-binding</keyword>
<dbReference type="InterPro" id="IPR011006">
    <property type="entry name" value="CheY-like_superfamily"/>
</dbReference>
<reference evidence="5" key="2">
    <citation type="submission" date="2016-11" db="EMBL/GenBank/DDBJ databases">
        <authorList>
            <person name="Jaros S."/>
            <person name="Januszkiewicz K."/>
            <person name="Wedrychowicz H."/>
        </authorList>
    </citation>
    <scope>NUCLEOTIDE SEQUENCE [LARGE SCALE GENOMIC DNA]</scope>
    <source>
        <strain evidence="5">DSM 27989</strain>
    </source>
</reference>
<dbReference type="PROSITE" id="PS50930">
    <property type="entry name" value="HTH_LYTTR"/>
    <property type="match status" value="1"/>
</dbReference>
<feature type="modified residue" description="4-aspartylphosphate" evidence="1">
    <location>
        <position position="55"/>
    </location>
</feature>
<dbReference type="InterPro" id="IPR046947">
    <property type="entry name" value="LytR-like"/>
</dbReference>
<dbReference type="AlphaFoldDB" id="A0A1M7AN25"/>
<evidence type="ECO:0000259" key="3">
    <source>
        <dbReference type="PROSITE" id="PS50930"/>
    </source>
</evidence>
<dbReference type="GO" id="GO:0000156">
    <property type="term" value="F:phosphorelay response regulator activity"/>
    <property type="evidence" value="ECO:0007669"/>
    <property type="project" value="InterPro"/>
</dbReference>
<evidence type="ECO:0000259" key="2">
    <source>
        <dbReference type="PROSITE" id="PS50110"/>
    </source>
</evidence>
<organism evidence="5 6">
    <name type="scientific">Chishuiella changwenlii</name>
    <dbReference type="NCBI Taxonomy" id="1434701"/>
    <lineage>
        <taxon>Bacteria</taxon>
        <taxon>Pseudomonadati</taxon>
        <taxon>Bacteroidota</taxon>
        <taxon>Flavobacteriia</taxon>
        <taxon>Flavobacteriales</taxon>
        <taxon>Weeksellaceae</taxon>
        <taxon>Chishuiella</taxon>
    </lineage>
</organism>
<dbReference type="SMART" id="SM00850">
    <property type="entry name" value="LytTR"/>
    <property type="match status" value="1"/>
</dbReference>
<reference evidence="7" key="4">
    <citation type="journal article" date="2019" name="Int. J. Syst. Evol. Microbiol.">
        <title>The Global Catalogue of Microorganisms (GCM) 10K type strain sequencing project: providing services to taxonomists for standard genome sequencing and annotation.</title>
        <authorList>
            <consortium name="The Broad Institute Genomics Platform"/>
            <consortium name="The Broad Institute Genome Sequencing Center for Infectious Disease"/>
            <person name="Wu L."/>
            <person name="Ma J."/>
        </authorList>
    </citation>
    <scope>NUCLEOTIDE SEQUENCE [LARGE SCALE GENOMIC DNA]</scope>
    <source>
        <strain evidence="7">CGMCC 1.12707</strain>
    </source>
</reference>
<evidence type="ECO:0000313" key="4">
    <source>
        <dbReference type="EMBL" id="GGE90806.1"/>
    </source>
</evidence>
<evidence type="ECO:0000313" key="7">
    <source>
        <dbReference type="Proteomes" id="UP000650994"/>
    </source>
</evidence>
<evidence type="ECO:0000313" key="6">
    <source>
        <dbReference type="Proteomes" id="UP000184120"/>
    </source>
</evidence>
<dbReference type="EMBL" id="FRBH01000009">
    <property type="protein sequence ID" value="SHL44047.1"/>
    <property type="molecule type" value="Genomic_DNA"/>
</dbReference>
<dbReference type="SUPFAM" id="SSF52172">
    <property type="entry name" value="CheY-like"/>
    <property type="match status" value="1"/>
</dbReference>
<dbReference type="EMBL" id="BMFL01000003">
    <property type="protein sequence ID" value="GGE90806.1"/>
    <property type="molecule type" value="Genomic_DNA"/>
</dbReference>
<dbReference type="Pfam" id="PF04397">
    <property type="entry name" value="LytTR"/>
    <property type="match status" value="1"/>
</dbReference>
<reference evidence="4" key="1">
    <citation type="journal article" date="2014" name="Int. J. Syst. Evol. Microbiol.">
        <title>Complete genome of a new Firmicutes species belonging to the dominant human colonic microbiota ('Ruminococcus bicirculans') reveals two chromosomes and a selective capacity to utilize plant glucans.</title>
        <authorList>
            <consortium name="NISC Comparative Sequencing Program"/>
            <person name="Wegmann U."/>
            <person name="Louis P."/>
            <person name="Goesmann A."/>
            <person name="Henrissat B."/>
            <person name="Duncan S.H."/>
            <person name="Flint H.J."/>
        </authorList>
    </citation>
    <scope>NUCLEOTIDE SEQUENCE</scope>
    <source>
        <strain evidence="4">CGMCC 1.12707</strain>
    </source>
</reference>